<gene>
    <name evidence="3" type="ORF">ACFQRF_26670</name>
</gene>
<accession>A0ABW2KPI9</accession>
<feature type="region of interest" description="Disordered" evidence="1">
    <location>
        <begin position="1177"/>
        <end position="1213"/>
    </location>
</feature>
<name>A0ABW2KPI9_9ACTN</name>
<dbReference type="EMBL" id="JBHTBH010000019">
    <property type="protein sequence ID" value="MFC7331330.1"/>
    <property type="molecule type" value="Genomic_DNA"/>
</dbReference>
<keyword evidence="4" id="KW-1185">Reference proteome</keyword>
<evidence type="ECO:0000313" key="3">
    <source>
        <dbReference type="EMBL" id="MFC7331330.1"/>
    </source>
</evidence>
<dbReference type="Proteomes" id="UP001596540">
    <property type="component" value="Unassembled WGS sequence"/>
</dbReference>
<sequence length="1829" mass="195355">MGWITVGDGYQITVRGTGRTAALACRNAKGRELARVPAKLRKHPDVAPLTELLGWLTEHDSAVRTTAETWMLRSLPVPTRLLHAVWPDPVWRRALTDLVVAPVTGDRPDLTRCGLLRAADPDRGTGAVDLDGETRWTDTTAICVVHPVLLGDDLPAWREFAVAIDADQDIPQLLRDVWRRPADMDHDVTAIDAFAFATYEWGSQLEQQVIRLGGRIRGESAHFTVHDHDGEPVHVTVNLRWQGPQASTYLDGLTWSRPAHAIGDIAWSEGVRILTTLYANRTAPEDRERSAAEEYQNFCTRHRRRRDLSTETAAPPAPAARHRPHRTRAALLHAGGIVTGPPTGAGEDTLLACRHTHDALDEPVVTTARRAAAPAEHAALAQFGLTSTGDTEIGTVRARPLGFLARALNRHPAHRDRIVALLPGLRSNATLAETKPGRATDALTRTADDLAGSTPELVPLYLDECSRILADVGSNAYAVRFFERARAAETHTPPADEADVIDSHLRLPRGVLPASLATHHTALAARLDPAGAYQWQRRLITAWCEAGHRAAPALATGLVTLATAAHITPGTATDPAERAADERAARAMLANGTLQDAPDSVWTALAALLHHLARTDSEARRALTLIVPTPARTSAKAKATAARRIVSTMAGIGADAPFTGHPGITAADAQTWVHRLTEQYAGLTLPVDGLPELLRDAGRLLRDAGRTCHLPHLYARNGADLALLDLALACGVPVETPHGDTPLPLAAWIAKAKRPDLAATAAHPHWGPALRAAIQGEPSGILGFGRPSENPQTEKSYVGDPIAIADDRAAATALADAPGTNDVIAAILTDHATADGALPRLYTALRDTERFTLHGVPRGTRDTLHAIVTGADPATALATTLRAGVLDELHLPALTGYDGPLHLCNLAESGPDLLLVDRTARDGVTIAAVLPGRLGRRRTGLPAPHPFGGLASLANNVCLAVVGDDVVSTAHGGPDCPHDTDLTGRPPHPAATPRRAAHQETVRFPHATTDLTVHRAPDRVIELRDPDGRAVGRYIMGANWLPNRSGGITAAPGNHRYAAGTELVPPPGWWRHLRPRDPGGSRALRAAHPATARRLLDAVPADLAARIPHLTDSRPPRSHAPERHQALLRLVPLLRPLLPEVTHDRLWLGIAALVWTAVECRERTHALAARLDLPAPAHLGTAPPATAGAHEQERATDPAGPATTTGGTPELPAITVEPRRSDRATALARLAATARAAAGLPGGHRDPVGTIDTTFAHGLPDQLGRLAATVLRAAWCAEDRAAASAEQLRDLADVPELITTDGTWSLLWEAHVTPKAVYSRANPPTGVLALDRTLYARTAREATHTVCLRYTPDPAARDPRPGERVCRGWGDPHKLTAAAGLIQQRGPAPGRRQAVLAFADATGLPLAQAALLLSPSVDFDRENYNGRYWQADHTHFTDLGLTQSRIQSAHRVLDAISDEDEHQAILNAAMPDDPAALWTTGIDIDAAVARWLHRHPVLDHVPGHTWHEIVLDHPPFGGPPAFLALLAPEGRPTVEGVLPAAAALGYRLTPGTPAARTVAAHLRRLRAACTDPALLVRVNESLPVARVEEAAGTTATRAAGTRLAVGPALELTPAGTGYELWLRPAALTGPADPLLDRLAALEPTVPAPRARRWNTVLPDTPVADVRFLLADASAGIADQLDTAPDAGHPHDPLACVPDLVDRVSQAHGLSQDAARLYLQLITLPDPDDARVARWNGWDAERHAAAAEELRGTGLLTAEEREGAERTLFAPGPWAEATSWIGNGVEAAKPARIPGAGPRLLRHLPAVPVRDLFHPAWTETERARTADGTT</sequence>
<protein>
    <submittedName>
        <fullName evidence="3">DUF4132 domain-containing protein</fullName>
    </submittedName>
</protein>
<proteinExistence type="predicted"/>
<feature type="domain" description="DUF4132" evidence="2">
    <location>
        <begin position="30"/>
        <end position="199"/>
    </location>
</feature>
<feature type="compositionally biased region" description="Low complexity" evidence="1">
    <location>
        <begin position="1197"/>
        <end position="1209"/>
    </location>
</feature>
<dbReference type="Pfam" id="PF13569">
    <property type="entry name" value="DUF4132"/>
    <property type="match status" value="1"/>
</dbReference>
<feature type="region of interest" description="Disordered" evidence="1">
    <location>
        <begin position="972"/>
        <end position="999"/>
    </location>
</feature>
<evidence type="ECO:0000259" key="2">
    <source>
        <dbReference type="Pfam" id="PF13569"/>
    </source>
</evidence>
<dbReference type="RefSeq" id="WP_379874112.1">
    <property type="nucleotide sequence ID" value="NZ_JBHTBH010000019.1"/>
</dbReference>
<organism evidence="3 4">
    <name type="scientific">Marinactinospora rubrisoli</name>
    <dbReference type="NCBI Taxonomy" id="2715399"/>
    <lineage>
        <taxon>Bacteria</taxon>
        <taxon>Bacillati</taxon>
        <taxon>Actinomycetota</taxon>
        <taxon>Actinomycetes</taxon>
        <taxon>Streptosporangiales</taxon>
        <taxon>Nocardiopsidaceae</taxon>
        <taxon>Marinactinospora</taxon>
    </lineage>
</organism>
<reference evidence="4" key="1">
    <citation type="journal article" date="2019" name="Int. J. Syst. Evol. Microbiol.">
        <title>The Global Catalogue of Microorganisms (GCM) 10K type strain sequencing project: providing services to taxonomists for standard genome sequencing and annotation.</title>
        <authorList>
            <consortium name="The Broad Institute Genomics Platform"/>
            <consortium name="The Broad Institute Genome Sequencing Center for Infectious Disease"/>
            <person name="Wu L."/>
            <person name="Ma J."/>
        </authorList>
    </citation>
    <scope>NUCLEOTIDE SEQUENCE [LARGE SCALE GENOMIC DNA]</scope>
    <source>
        <strain evidence="4">CGMCC 4.7382</strain>
    </source>
</reference>
<evidence type="ECO:0000313" key="4">
    <source>
        <dbReference type="Proteomes" id="UP001596540"/>
    </source>
</evidence>
<feature type="region of interest" description="Disordered" evidence="1">
    <location>
        <begin position="302"/>
        <end position="324"/>
    </location>
</feature>
<comment type="caution">
    <text evidence="3">The sequence shown here is derived from an EMBL/GenBank/DDBJ whole genome shotgun (WGS) entry which is preliminary data.</text>
</comment>
<dbReference type="InterPro" id="IPR025406">
    <property type="entry name" value="DUF4132"/>
</dbReference>
<evidence type="ECO:0000256" key="1">
    <source>
        <dbReference type="SAM" id="MobiDB-lite"/>
    </source>
</evidence>